<proteinExistence type="predicted"/>
<name>A0AAD6YHN9_9AGAR</name>
<evidence type="ECO:0000259" key="1">
    <source>
        <dbReference type="Pfam" id="PF18718"/>
    </source>
</evidence>
<dbReference type="Pfam" id="PF18721">
    <property type="entry name" value="CxC6"/>
    <property type="match status" value="1"/>
</dbReference>
<dbReference type="Pfam" id="PF18718">
    <property type="entry name" value="CxC5"/>
    <property type="match status" value="1"/>
</dbReference>
<dbReference type="InterPro" id="IPR041539">
    <property type="entry name" value="CxC5"/>
</dbReference>
<accession>A0AAD6YHN9</accession>
<dbReference type="InterPro" id="IPR040898">
    <property type="entry name" value="CxC6"/>
</dbReference>
<evidence type="ECO:0008006" key="5">
    <source>
        <dbReference type="Google" id="ProtNLM"/>
    </source>
</evidence>
<feature type="domain" description="CxC6 like cysteine cluster associated with KDZ" evidence="2">
    <location>
        <begin position="215"/>
        <end position="278"/>
    </location>
</feature>
<evidence type="ECO:0000313" key="4">
    <source>
        <dbReference type="Proteomes" id="UP001219525"/>
    </source>
</evidence>
<evidence type="ECO:0000313" key="3">
    <source>
        <dbReference type="EMBL" id="KAJ7217962.1"/>
    </source>
</evidence>
<evidence type="ECO:0000259" key="2">
    <source>
        <dbReference type="Pfam" id="PF18721"/>
    </source>
</evidence>
<organism evidence="3 4">
    <name type="scientific">Mycena pura</name>
    <dbReference type="NCBI Taxonomy" id="153505"/>
    <lineage>
        <taxon>Eukaryota</taxon>
        <taxon>Fungi</taxon>
        <taxon>Dikarya</taxon>
        <taxon>Basidiomycota</taxon>
        <taxon>Agaricomycotina</taxon>
        <taxon>Agaricomycetes</taxon>
        <taxon>Agaricomycetidae</taxon>
        <taxon>Agaricales</taxon>
        <taxon>Marasmiineae</taxon>
        <taxon>Mycenaceae</taxon>
        <taxon>Mycena</taxon>
    </lineage>
</organism>
<protein>
    <recommendedName>
        <fullName evidence="5">CxC6 like cysteine cluster associated with KDZ domain-containing protein</fullName>
    </recommendedName>
</protein>
<keyword evidence="4" id="KW-1185">Reference proteome</keyword>
<sequence>MLYPPYRRCIEPRCKNTKLGQQYTAEARIFTLHRGVLPAYETSLYCRHCNTRYHYAYYVQKPSEPQALRQYYTEYRPYVHAHEASFVEVHLCEYFERLLCLSHTSTTNLARTYNTDLGRTDTMMLTNLSTDISPDIVLDAFFLQALLRRCRRYAKPLLLMHNIEQERRLDSAMEEYNQLMAGTGQPQYTHACHDCLKIYKHPDTDQLTFIRGGTTDGVTIGHPCCLVNKCQIRLASTKDKFCPDHQHLTSQCLIKGCERPTESGYITCSDLLHRAKEQERNEKGRSAYYDLSRRLNKDNAPRTHKRLTLQTSRNWTHNEQLFVLSCGVIVARSTFFFSEGVASVKEFLKRVFPWPWVLPTHIFYDNACHLLEHLQAQRDTFFNLVRFVVDVFHARNHHKETHAFCNEHTNPALFPELRIFQSKWTLNSSVAEQTNVWFGAFQAITREMTLMLHTARYNFFLDEMIVIRNEWFVEQQERKGKQPFKMDIDLLKAEWLRAYSGQQLSE</sequence>
<dbReference type="AlphaFoldDB" id="A0AAD6YHN9"/>
<reference evidence="3" key="1">
    <citation type="submission" date="2023-03" db="EMBL/GenBank/DDBJ databases">
        <title>Massive genome expansion in bonnet fungi (Mycena s.s.) driven by repeated elements and novel gene families across ecological guilds.</title>
        <authorList>
            <consortium name="Lawrence Berkeley National Laboratory"/>
            <person name="Harder C.B."/>
            <person name="Miyauchi S."/>
            <person name="Viragh M."/>
            <person name="Kuo A."/>
            <person name="Thoen E."/>
            <person name="Andreopoulos B."/>
            <person name="Lu D."/>
            <person name="Skrede I."/>
            <person name="Drula E."/>
            <person name="Henrissat B."/>
            <person name="Morin E."/>
            <person name="Kohler A."/>
            <person name="Barry K."/>
            <person name="LaButti K."/>
            <person name="Morin E."/>
            <person name="Salamov A."/>
            <person name="Lipzen A."/>
            <person name="Mereny Z."/>
            <person name="Hegedus B."/>
            <person name="Baldrian P."/>
            <person name="Stursova M."/>
            <person name="Weitz H."/>
            <person name="Taylor A."/>
            <person name="Grigoriev I.V."/>
            <person name="Nagy L.G."/>
            <person name="Martin F."/>
            <person name="Kauserud H."/>
        </authorList>
    </citation>
    <scope>NUCLEOTIDE SEQUENCE</scope>
    <source>
        <strain evidence="3">9144</strain>
    </source>
</reference>
<comment type="caution">
    <text evidence="3">The sequence shown here is derived from an EMBL/GenBank/DDBJ whole genome shotgun (WGS) entry which is preliminary data.</text>
</comment>
<gene>
    <name evidence="3" type="ORF">GGX14DRAFT_517349</name>
</gene>
<dbReference type="EMBL" id="JARJCW010000013">
    <property type="protein sequence ID" value="KAJ7217962.1"/>
    <property type="molecule type" value="Genomic_DNA"/>
</dbReference>
<feature type="domain" description="CxC5 like cysteine cluster associated with KDZ" evidence="1">
    <location>
        <begin position="1"/>
        <end position="115"/>
    </location>
</feature>
<dbReference type="Proteomes" id="UP001219525">
    <property type="component" value="Unassembled WGS sequence"/>
</dbReference>